<comment type="similarity">
    <text evidence="2 10">Belongs to the FliR/MopE/SpaR family.</text>
</comment>
<accession>A0A0P0F740</accession>
<evidence type="ECO:0000256" key="10">
    <source>
        <dbReference type="RuleBase" id="RU362071"/>
    </source>
</evidence>
<dbReference type="InterPro" id="IPR002010">
    <property type="entry name" value="T3SS_IM_R"/>
</dbReference>
<gene>
    <name evidence="12" type="primary">fliR</name>
    <name evidence="12" type="ORF">D3868_04220</name>
    <name evidence="11" type="ORF">SIM66_25300</name>
</gene>
<organism evidence="12 13">
    <name type="scientific">Azospirillum brasilense</name>
    <dbReference type="NCBI Taxonomy" id="192"/>
    <lineage>
        <taxon>Bacteria</taxon>
        <taxon>Pseudomonadati</taxon>
        <taxon>Pseudomonadota</taxon>
        <taxon>Alphaproteobacteria</taxon>
        <taxon>Rhodospirillales</taxon>
        <taxon>Azospirillaceae</taxon>
        <taxon>Azospirillum</taxon>
    </lineage>
</organism>
<evidence type="ECO:0000256" key="4">
    <source>
        <dbReference type="ARBA" id="ARBA00022475"/>
    </source>
</evidence>
<feature type="transmembrane region" description="Helical" evidence="10">
    <location>
        <begin position="181"/>
        <end position="202"/>
    </location>
</feature>
<evidence type="ECO:0000256" key="3">
    <source>
        <dbReference type="ARBA" id="ARBA00021717"/>
    </source>
</evidence>
<dbReference type="GO" id="GO:0005886">
    <property type="term" value="C:plasma membrane"/>
    <property type="evidence" value="ECO:0007669"/>
    <property type="project" value="UniProtKB-SubCell"/>
</dbReference>
<dbReference type="NCBIfam" id="TIGR01400">
    <property type="entry name" value="fliR"/>
    <property type="match status" value="1"/>
</dbReference>
<evidence type="ECO:0000256" key="1">
    <source>
        <dbReference type="ARBA" id="ARBA00002578"/>
    </source>
</evidence>
<evidence type="ECO:0000313" key="14">
    <source>
        <dbReference type="Proteomes" id="UP001277471"/>
    </source>
</evidence>
<feature type="transmembrane region" description="Helical" evidence="10">
    <location>
        <begin position="12"/>
        <end position="33"/>
    </location>
</feature>
<reference evidence="12 13" key="1">
    <citation type="submission" date="2018-09" db="EMBL/GenBank/DDBJ databases">
        <title>Whole genome based analysis of evolution and adaptive divergence in Indian and Brazilian strains of Azospirillum brasilense.</title>
        <authorList>
            <person name="Singh C."/>
            <person name="Tripathi A.K."/>
        </authorList>
    </citation>
    <scope>NUCLEOTIDE SEQUENCE [LARGE SCALE GENOMIC DNA]</scope>
    <source>
        <strain evidence="12 13">MTCC4038</strain>
    </source>
</reference>
<evidence type="ECO:0000256" key="8">
    <source>
        <dbReference type="ARBA" id="ARBA00023143"/>
    </source>
</evidence>
<dbReference type="GeneID" id="56452644"/>
<dbReference type="GO" id="GO:0009425">
    <property type="term" value="C:bacterial-type flagellum basal body"/>
    <property type="evidence" value="ECO:0007669"/>
    <property type="project" value="UniProtKB-SubCell"/>
</dbReference>
<dbReference type="PANTHER" id="PTHR30065:SF8">
    <property type="entry name" value="FLAGELLAR BIOSYNTHETIC PROTEIN FLIR"/>
    <property type="match status" value="1"/>
</dbReference>
<dbReference type="KEGG" id="abf:AMK58_10040"/>
<dbReference type="GO" id="GO:0044780">
    <property type="term" value="P:bacterial-type flagellum assembly"/>
    <property type="evidence" value="ECO:0007669"/>
    <property type="project" value="UniProtKB-UniRule"/>
</dbReference>
<evidence type="ECO:0000256" key="5">
    <source>
        <dbReference type="ARBA" id="ARBA00022692"/>
    </source>
</evidence>
<dbReference type="Proteomes" id="UP000298774">
    <property type="component" value="Chromosome"/>
</dbReference>
<evidence type="ECO:0000313" key="11">
    <source>
        <dbReference type="EMBL" id="MDX5954493.1"/>
    </source>
</evidence>
<keyword evidence="14" id="KW-1185">Reference proteome</keyword>
<keyword evidence="7 10" id="KW-0472">Membrane</keyword>
<dbReference type="Proteomes" id="UP001277471">
    <property type="component" value="Unassembled WGS sequence"/>
</dbReference>
<feature type="transmembrane region" description="Helical" evidence="10">
    <location>
        <begin position="129"/>
        <end position="152"/>
    </location>
</feature>
<proteinExistence type="inferred from homology"/>
<dbReference type="AlphaFoldDB" id="A0A0P0F740"/>
<dbReference type="InterPro" id="IPR006303">
    <property type="entry name" value="FliR"/>
</dbReference>
<dbReference type="Pfam" id="PF01311">
    <property type="entry name" value="Bac_export_1"/>
    <property type="match status" value="1"/>
</dbReference>
<comment type="function">
    <text evidence="1 10">Role in flagellar biosynthesis.</text>
</comment>
<keyword evidence="12" id="KW-0966">Cell projection</keyword>
<dbReference type="EMBL" id="JAWXYC010000004">
    <property type="protein sequence ID" value="MDX5954493.1"/>
    <property type="molecule type" value="Genomic_DNA"/>
</dbReference>
<keyword evidence="5 10" id="KW-0812">Transmembrane</keyword>
<dbReference type="PRINTS" id="PR00953">
    <property type="entry name" value="TYPE3IMRPROT"/>
</dbReference>
<name>A0A0P0F740_AZOBR</name>
<keyword evidence="8 10" id="KW-0975">Bacterial flagellum</keyword>
<evidence type="ECO:0000313" key="13">
    <source>
        <dbReference type="Proteomes" id="UP000298774"/>
    </source>
</evidence>
<evidence type="ECO:0000256" key="9">
    <source>
        <dbReference type="NCBIfam" id="TIGR01400"/>
    </source>
</evidence>
<feature type="transmembrane region" description="Helical" evidence="10">
    <location>
        <begin position="69"/>
        <end position="85"/>
    </location>
</feature>
<dbReference type="GO" id="GO:0006605">
    <property type="term" value="P:protein targeting"/>
    <property type="evidence" value="ECO:0007669"/>
    <property type="project" value="UniProtKB-UniRule"/>
</dbReference>
<keyword evidence="12" id="KW-0969">Cilium</keyword>
<feature type="transmembrane region" description="Helical" evidence="10">
    <location>
        <begin position="39"/>
        <end position="57"/>
    </location>
</feature>
<evidence type="ECO:0000256" key="6">
    <source>
        <dbReference type="ARBA" id="ARBA00022989"/>
    </source>
</evidence>
<sequence length="256" mass="27491">MNLLQQFLGDQIFVWLLVFARVGTAFSIMPTIGDAFVSARTRLLFSVAVSVLVAPVLGDRMPPMPDNIFRLFVLIAGEVTVGIFMGTVARLLMGALEVAGTIIALQSGLSNAQMFNPAMASQGSLPGALLGWLGLLLIFITNLHHLLIMAVVDSYSTFAPGAAIPIDDMANVVGQLVGKSFMLGVQMAAPFLISGMLFALALGLLNKLAPQIQVFFLFTSLQVALGLFMFALTLAAMMMFWLTHFEAAFVDFLRPG</sequence>
<keyword evidence="12" id="KW-0282">Flagellum</keyword>
<evidence type="ECO:0000313" key="12">
    <source>
        <dbReference type="EMBL" id="QCO08316.1"/>
    </source>
</evidence>
<keyword evidence="4 10" id="KW-1003">Cell membrane</keyword>
<dbReference type="EMBL" id="CP032339">
    <property type="protein sequence ID" value="QCO08316.1"/>
    <property type="molecule type" value="Genomic_DNA"/>
</dbReference>
<evidence type="ECO:0000256" key="7">
    <source>
        <dbReference type="ARBA" id="ARBA00023136"/>
    </source>
</evidence>
<protein>
    <recommendedName>
        <fullName evidence="3 9">Flagellar biosynthetic protein FliR</fullName>
    </recommendedName>
</protein>
<dbReference type="RefSeq" id="WP_035674971.1">
    <property type="nucleotide sequence ID" value="NZ_CP012914.1"/>
</dbReference>
<comment type="subcellular location">
    <subcellularLocation>
        <location evidence="10">Cell membrane</location>
        <topology evidence="10">Multi-pass membrane protein</topology>
    </subcellularLocation>
    <subcellularLocation>
        <location evidence="10">Bacterial flagellum basal body</location>
    </subcellularLocation>
</comment>
<evidence type="ECO:0000256" key="2">
    <source>
        <dbReference type="ARBA" id="ARBA00009772"/>
    </source>
</evidence>
<feature type="transmembrane region" description="Helical" evidence="10">
    <location>
        <begin position="214"/>
        <end position="242"/>
    </location>
</feature>
<keyword evidence="6 10" id="KW-1133">Transmembrane helix</keyword>
<dbReference type="PANTHER" id="PTHR30065">
    <property type="entry name" value="FLAGELLAR BIOSYNTHETIC PROTEIN FLIR"/>
    <property type="match status" value="1"/>
</dbReference>
<reference evidence="11 14" key="2">
    <citation type="submission" date="2023-11" db="EMBL/GenBank/DDBJ databases">
        <title>MicrobeMod: A computational toolkit for identifying prokaryotic methylation and restriction-modification with nanopore sequencing.</title>
        <authorList>
            <person name="Crits-Christoph A."/>
            <person name="Kang S.C."/>
            <person name="Lee H."/>
            <person name="Ostrov N."/>
        </authorList>
    </citation>
    <scope>NUCLEOTIDE SEQUENCE [LARGE SCALE GENOMIC DNA]</scope>
    <source>
        <strain evidence="11 14">ATCC 29145</strain>
    </source>
</reference>